<gene>
    <name evidence="1" type="ORF">ACFPN9_23790</name>
</gene>
<dbReference type="Proteomes" id="UP001596060">
    <property type="component" value="Unassembled WGS sequence"/>
</dbReference>
<comment type="caution">
    <text evidence="1">The sequence shown here is derived from an EMBL/GenBank/DDBJ whole genome shotgun (WGS) entry which is preliminary data.</text>
</comment>
<evidence type="ECO:0000313" key="2">
    <source>
        <dbReference type="Proteomes" id="UP001596060"/>
    </source>
</evidence>
<evidence type="ECO:0000313" key="1">
    <source>
        <dbReference type="EMBL" id="MFC5508270.1"/>
    </source>
</evidence>
<dbReference type="RefSeq" id="WP_377817714.1">
    <property type="nucleotide sequence ID" value="NZ_JBHSLU010000082.1"/>
</dbReference>
<reference evidence="2" key="1">
    <citation type="journal article" date="2019" name="Int. J. Syst. Evol. Microbiol.">
        <title>The Global Catalogue of Microorganisms (GCM) 10K type strain sequencing project: providing services to taxonomists for standard genome sequencing and annotation.</title>
        <authorList>
            <consortium name="The Broad Institute Genomics Platform"/>
            <consortium name="The Broad Institute Genome Sequencing Center for Infectious Disease"/>
            <person name="Wu L."/>
            <person name="Ma J."/>
        </authorList>
    </citation>
    <scope>NUCLEOTIDE SEQUENCE [LARGE SCALE GENOMIC DNA]</scope>
    <source>
        <strain evidence="2">CCUG 43117</strain>
    </source>
</reference>
<protein>
    <submittedName>
        <fullName evidence="1">DUF2946 family protein</fullName>
    </submittedName>
</protein>
<accession>A0ABW0P775</accession>
<name>A0ABW0P775_9HYPH</name>
<organism evidence="1 2">
    <name type="scientific">Bosea massiliensis</name>
    <dbReference type="NCBI Taxonomy" id="151419"/>
    <lineage>
        <taxon>Bacteria</taxon>
        <taxon>Pseudomonadati</taxon>
        <taxon>Pseudomonadota</taxon>
        <taxon>Alphaproteobacteria</taxon>
        <taxon>Hyphomicrobiales</taxon>
        <taxon>Boseaceae</taxon>
        <taxon>Bosea</taxon>
    </lineage>
</organism>
<sequence length="132" mass="13355">MSAVRQSAASRRWVAIIAAYLLVLQALFTGLASGAHAASTSLDRSMALALCAPGEMPAPSASDQGAAQHDRTSCCVIGCALTGGGLPAPAASFLPVIHRPVDLVAFARHLDAPQGYVAGRSPAKPRAPPSVA</sequence>
<keyword evidence="2" id="KW-1185">Reference proteome</keyword>
<dbReference type="Pfam" id="PF11162">
    <property type="entry name" value="DUF2946"/>
    <property type="match status" value="1"/>
</dbReference>
<dbReference type="InterPro" id="IPR021333">
    <property type="entry name" value="DUF2946"/>
</dbReference>
<proteinExistence type="predicted"/>
<dbReference type="EMBL" id="JBHSLU010000082">
    <property type="protein sequence ID" value="MFC5508270.1"/>
    <property type="molecule type" value="Genomic_DNA"/>
</dbReference>